<keyword evidence="2" id="KW-0732">Signal</keyword>
<evidence type="ECO:0000313" key="4">
    <source>
        <dbReference type="Proteomes" id="UP000823635"/>
    </source>
</evidence>
<dbReference type="Proteomes" id="UP000823635">
    <property type="component" value="Unassembled WGS sequence"/>
</dbReference>
<feature type="compositionally biased region" description="Pro residues" evidence="1">
    <location>
        <begin position="84"/>
        <end position="102"/>
    </location>
</feature>
<evidence type="ECO:0000256" key="1">
    <source>
        <dbReference type="SAM" id="MobiDB-lite"/>
    </source>
</evidence>
<dbReference type="EMBL" id="JADINB010000041">
    <property type="protein sequence ID" value="MBO8428657.1"/>
    <property type="molecule type" value="Genomic_DNA"/>
</dbReference>
<comment type="caution">
    <text evidence="3">The sequence shown here is derived from an EMBL/GenBank/DDBJ whole genome shotgun (WGS) entry which is preliminary data.</text>
</comment>
<dbReference type="InterPro" id="IPR045398">
    <property type="entry name" value="DUF6515"/>
</dbReference>
<feature type="signal peptide" evidence="2">
    <location>
        <begin position="1"/>
        <end position="20"/>
    </location>
</feature>
<feature type="chain" id="PRO_5039348494" evidence="2">
    <location>
        <begin position="21"/>
        <end position="260"/>
    </location>
</feature>
<reference evidence="3" key="1">
    <citation type="submission" date="2020-10" db="EMBL/GenBank/DDBJ databases">
        <authorList>
            <person name="Gilroy R."/>
        </authorList>
    </citation>
    <scope>NUCLEOTIDE SEQUENCE</scope>
    <source>
        <strain evidence="3">15467</strain>
    </source>
</reference>
<gene>
    <name evidence="3" type="ORF">IAC68_01835</name>
</gene>
<dbReference type="AlphaFoldDB" id="A0A9D9DIY0"/>
<proteinExistence type="predicted"/>
<reference evidence="3" key="2">
    <citation type="journal article" date="2021" name="PeerJ">
        <title>Extensive microbial diversity within the chicken gut microbiome revealed by metagenomics and culture.</title>
        <authorList>
            <person name="Gilroy R."/>
            <person name="Ravi A."/>
            <person name="Getino M."/>
            <person name="Pursley I."/>
            <person name="Horton D.L."/>
            <person name="Alikhan N.F."/>
            <person name="Baker D."/>
            <person name="Gharbi K."/>
            <person name="Hall N."/>
            <person name="Watson M."/>
            <person name="Adriaenssens E.M."/>
            <person name="Foster-Nyarko E."/>
            <person name="Jarju S."/>
            <person name="Secka A."/>
            <person name="Antonio M."/>
            <person name="Oren A."/>
            <person name="Chaudhuri R.R."/>
            <person name="La Ragione R."/>
            <person name="Hildebrand F."/>
            <person name="Pallen M.J."/>
        </authorList>
    </citation>
    <scope>NUCLEOTIDE SEQUENCE</scope>
    <source>
        <strain evidence="3">15467</strain>
    </source>
</reference>
<evidence type="ECO:0000313" key="3">
    <source>
        <dbReference type="EMBL" id="MBO8428657.1"/>
    </source>
</evidence>
<organism evidence="3 4">
    <name type="scientific">Candidatus Egerieousia excrementavium</name>
    <dbReference type="NCBI Taxonomy" id="2840778"/>
    <lineage>
        <taxon>Bacteria</taxon>
        <taxon>Pseudomonadati</taxon>
        <taxon>Bacteroidota</taxon>
        <taxon>Bacteroidia</taxon>
        <taxon>Bacteroidales</taxon>
        <taxon>Candidatus Egerieousia</taxon>
    </lineage>
</organism>
<dbReference type="Pfam" id="PF20125">
    <property type="entry name" value="DUF6515"/>
    <property type="match status" value="1"/>
</dbReference>
<evidence type="ECO:0000256" key="2">
    <source>
        <dbReference type="SAM" id="SignalP"/>
    </source>
</evidence>
<sequence>MKSVFLLAALLFVVAPQSFAQSQYRRGGNREKQTNSVYRPDNDRNSRPQNGKKPPLIRQDRPGQNRPAQNRPRPNGPAAHKPAPGRPVPPQGHNRPVPPPARPGGFVPRPSVHHYYGYYVNTLPFGARVIYRGPHTYYYADGRYYIFNDNRYVVCRPPVGAVIAKTLIDGIIDLAVYSVRDSYGRTHRYYTDGDGVYYLKSGSNYVVVDPPIGAIVYDLPYGYEEVVINGAKYYRVDDTIYELVYDGPQNYYFKVVGSIR</sequence>
<protein>
    <submittedName>
        <fullName evidence="3">Uncharacterized protein</fullName>
    </submittedName>
</protein>
<name>A0A9D9DIY0_9BACT</name>
<accession>A0A9D9DIY0</accession>
<feature type="region of interest" description="Disordered" evidence="1">
    <location>
        <begin position="21"/>
        <end position="105"/>
    </location>
</feature>